<proteinExistence type="predicted"/>
<dbReference type="RefSeq" id="WP_238804894.1">
    <property type="nucleotide sequence ID" value="NZ_CAKLPY010000001.1"/>
</dbReference>
<keyword evidence="8" id="KW-0067">ATP-binding</keyword>
<dbReference type="SUPFAM" id="SSF47384">
    <property type="entry name" value="Homodimeric domain of signal transducing histidine kinase"/>
    <property type="match status" value="1"/>
</dbReference>
<feature type="modified residue" description="4-aspartylphosphate" evidence="13">
    <location>
        <position position="623"/>
    </location>
</feature>
<dbReference type="SUPFAM" id="SSF55785">
    <property type="entry name" value="PYP-like sensor domain (PAS domain)"/>
    <property type="match status" value="1"/>
</dbReference>
<dbReference type="Gene3D" id="3.30.565.10">
    <property type="entry name" value="Histidine kinase-like ATPase, C-terminal domain"/>
    <property type="match status" value="1"/>
</dbReference>
<keyword evidence="4" id="KW-1003">Cell membrane</keyword>
<comment type="catalytic activity">
    <reaction evidence="1">
        <text>ATP + protein L-histidine = ADP + protein N-phospho-L-histidine.</text>
        <dbReference type="EC" id="2.7.13.3"/>
    </reaction>
</comment>
<evidence type="ECO:0000259" key="15">
    <source>
        <dbReference type="PROSITE" id="PS50109"/>
    </source>
</evidence>
<dbReference type="SMART" id="SM00388">
    <property type="entry name" value="HisKA"/>
    <property type="match status" value="1"/>
</dbReference>
<feature type="coiled-coil region" evidence="14">
    <location>
        <begin position="297"/>
        <end position="324"/>
    </location>
</feature>
<dbReference type="CDD" id="cd17546">
    <property type="entry name" value="REC_hyHK_CKI1_RcsC-like"/>
    <property type="match status" value="1"/>
</dbReference>
<dbReference type="InterPro" id="IPR035965">
    <property type="entry name" value="PAS-like_dom_sf"/>
</dbReference>
<keyword evidence="5 13" id="KW-0597">Phosphoprotein</keyword>
<dbReference type="PRINTS" id="PR00344">
    <property type="entry name" value="BCTRLSENSOR"/>
</dbReference>
<evidence type="ECO:0000259" key="19">
    <source>
        <dbReference type="PROSITE" id="PS50894"/>
    </source>
</evidence>
<dbReference type="EMBL" id="CAKLPY010000001">
    <property type="protein sequence ID" value="CAH0994801.1"/>
    <property type="molecule type" value="Genomic_DNA"/>
</dbReference>
<evidence type="ECO:0000259" key="17">
    <source>
        <dbReference type="PROSITE" id="PS50112"/>
    </source>
</evidence>
<dbReference type="InterPro" id="IPR000014">
    <property type="entry name" value="PAS"/>
</dbReference>
<dbReference type="Pfam" id="PF02518">
    <property type="entry name" value="HATPase_c"/>
    <property type="match status" value="1"/>
</dbReference>
<dbReference type="InterPro" id="IPR003594">
    <property type="entry name" value="HATPase_dom"/>
</dbReference>
<reference evidence="20" key="1">
    <citation type="submission" date="2021-12" db="EMBL/GenBank/DDBJ databases">
        <authorList>
            <person name="Rodrigo-Torres L."/>
            <person name="Arahal R. D."/>
            <person name="Lucena T."/>
        </authorList>
    </citation>
    <scope>NUCLEOTIDE SEQUENCE</scope>
    <source>
        <strain evidence="20">CECT 8858</strain>
    </source>
</reference>
<evidence type="ECO:0000256" key="10">
    <source>
        <dbReference type="ARBA" id="ARBA00023012"/>
    </source>
</evidence>
<comment type="caution">
    <text evidence="20">The sequence shown here is derived from an EMBL/GenBank/DDBJ whole genome shotgun (WGS) entry which is preliminary data.</text>
</comment>
<comment type="subcellular location">
    <subcellularLocation>
        <location evidence="2">Cell membrane</location>
        <topology evidence="2">Multi-pass membrane protein</topology>
    </subcellularLocation>
</comment>
<dbReference type="Pfam" id="PF00072">
    <property type="entry name" value="Response_reg"/>
    <property type="match status" value="1"/>
</dbReference>
<keyword evidence="10" id="KW-0902">Two-component regulatory system</keyword>
<dbReference type="PANTHER" id="PTHR45339:SF1">
    <property type="entry name" value="HYBRID SIGNAL TRANSDUCTION HISTIDINE KINASE J"/>
    <property type="match status" value="1"/>
</dbReference>
<feature type="domain" description="PAC" evidence="18">
    <location>
        <begin position="259"/>
        <end position="313"/>
    </location>
</feature>
<organism evidence="20 21">
    <name type="scientific">Emticicia aquatica</name>
    <dbReference type="NCBI Taxonomy" id="1681835"/>
    <lineage>
        <taxon>Bacteria</taxon>
        <taxon>Pseudomonadati</taxon>
        <taxon>Bacteroidota</taxon>
        <taxon>Cytophagia</taxon>
        <taxon>Cytophagales</taxon>
        <taxon>Leadbetterellaceae</taxon>
        <taxon>Emticicia</taxon>
    </lineage>
</organism>
<dbReference type="Gene3D" id="3.40.50.2300">
    <property type="match status" value="1"/>
</dbReference>
<dbReference type="CDD" id="cd00082">
    <property type="entry name" value="HisKA"/>
    <property type="match status" value="1"/>
</dbReference>
<name>A0ABN8EPG7_9BACT</name>
<dbReference type="InterPro" id="IPR005467">
    <property type="entry name" value="His_kinase_dom"/>
</dbReference>
<keyword evidence="11" id="KW-0472">Membrane</keyword>
<evidence type="ECO:0000313" key="21">
    <source>
        <dbReference type="Proteomes" id="UP000837932"/>
    </source>
</evidence>
<dbReference type="InterPro" id="IPR001610">
    <property type="entry name" value="PAC"/>
</dbReference>
<dbReference type="InterPro" id="IPR036641">
    <property type="entry name" value="HPT_dom_sf"/>
</dbReference>
<keyword evidence="20" id="KW-0418">Kinase</keyword>
<dbReference type="CDD" id="cd16922">
    <property type="entry name" value="HATPase_EvgS-ArcB-TorS-like"/>
    <property type="match status" value="1"/>
</dbReference>
<dbReference type="InterPro" id="IPR000700">
    <property type="entry name" value="PAS-assoc_C"/>
</dbReference>
<evidence type="ECO:0000256" key="14">
    <source>
        <dbReference type="SAM" id="Coils"/>
    </source>
</evidence>
<keyword evidence="7" id="KW-0547">Nucleotide-binding</keyword>
<evidence type="ECO:0000256" key="7">
    <source>
        <dbReference type="ARBA" id="ARBA00022741"/>
    </source>
</evidence>
<gene>
    <name evidence="20" type="primary">rcsC_4</name>
    <name evidence="20" type="ORF">EMA8858_00913</name>
</gene>
<feature type="domain" description="HPt" evidence="19">
    <location>
        <begin position="722"/>
        <end position="818"/>
    </location>
</feature>
<dbReference type="InterPro" id="IPR011006">
    <property type="entry name" value="CheY-like_superfamily"/>
</dbReference>
<dbReference type="InterPro" id="IPR001789">
    <property type="entry name" value="Sig_transdc_resp-reg_receiver"/>
</dbReference>
<dbReference type="InterPro" id="IPR036097">
    <property type="entry name" value="HisK_dim/P_sf"/>
</dbReference>
<dbReference type="InterPro" id="IPR003661">
    <property type="entry name" value="HisK_dim/P_dom"/>
</dbReference>
<dbReference type="SMART" id="SM00086">
    <property type="entry name" value="PAC"/>
    <property type="match status" value="1"/>
</dbReference>
<protein>
    <recommendedName>
        <fullName evidence="3">histidine kinase</fullName>
        <ecNumber evidence="3">2.7.13.3</ecNumber>
    </recommendedName>
</protein>
<evidence type="ECO:0000256" key="6">
    <source>
        <dbReference type="ARBA" id="ARBA00022692"/>
    </source>
</evidence>
<evidence type="ECO:0000256" key="1">
    <source>
        <dbReference type="ARBA" id="ARBA00000085"/>
    </source>
</evidence>
<evidence type="ECO:0000256" key="2">
    <source>
        <dbReference type="ARBA" id="ARBA00004651"/>
    </source>
</evidence>
<evidence type="ECO:0000259" key="18">
    <source>
        <dbReference type="PROSITE" id="PS50113"/>
    </source>
</evidence>
<evidence type="ECO:0000256" key="5">
    <source>
        <dbReference type="ARBA" id="ARBA00022553"/>
    </source>
</evidence>
<feature type="domain" description="Histidine kinase" evidence="15">
    <location>
        <begin position="331"/>
        <end position="552"/>
    </location>
</feature>
<evidence type="ECO:0000313" key="20">
    <source>
        <dbReference type="EMBL" id="CAH0994801.1"/>
    </source>
</evidence>
<keyword evidence="14" id="KW-0175">Coiled coil</keyword>
<dbReference type="InterPro" id="IPR004358">
    <property type="entry name" value="Sig_transdc_His_kin-like_C"/>
</dbReference>
<dbReference type="Pfam" id="PF00512">
    <property type="entry name" value="HisKA"/>
    <property type="match status" value="1"/>
</dbReference>
<dbReference type="SMART" id="SM00091">
    <property type="entry name" value="PAS"/>
    <property type="match status" value="1"/>
</dbReference>
<feature type="domain" description="PAS" evidence="17">
    <location>
        <begin position="187"/>
        <end position="233"/>
    </location>
</feature>
<evidence type="ECO:0000256" key="9">
    <source>
        <dbReference type="ARBA" id="ARBA00022989"/>
    </source>
</evidence>
<dbReference type="InterPro" id="IPR036890">
    <property type="entry name" value="HATPase_C_sf"/>
</dbReference>
<dbReference type="SMART" id="SM00448">
    <property type="entry name" value="REC"/>
    <property type="match status" value="1"/>
</dbReference>
<dbReference type="Gene3D" id="3.30.450.20">
    <property type="entry name" value="PAS domain"/>
    <property type="match status" value="1"/>
</dbReference>
<evidence type="ECO:0000259" key="16">
    <source>
        <dbReference type="PROSITE" id="PS50110"/>
    </source>
</evidence>
<keyword evidence="9" id="KW-1133">Transmembrane helix</keyword>
<evidence type="ECO:0000256" key="13">
    <source>
        <dbReference type="PROSITE-ProRule" id="PRU00169"/>
    </source>
</evidence>
<evidence type="ECO:0000256" key="4">
    <source>
        <dbReference type="ARBA" id="ARBA00022475"/>
    </source>
</evidence>
<dbReference type="PROSITE" id="PS50110">
    <property type="entry name" value="RESPONSE_REGULATORY"/>
    <property type="match status" value="1"/>
</dbReference>
<dbReference type="Pfam" id="PF01627">
    <property type="entry name" value="Hpt"/>
    <property type="match status" value="1"/>
</dbReference>
<sequence>MEKVIKIDIVQEFSQLYELSLSIGNSLNLVETCEDFLTVWMRQKNVDFGSIWFKNEIINKPNSDNYTLIYANPDFRIDQKEITLNHEIVTRLEENMAIFVNSEMANFQEFNFEKNITSGTYWLIRLPNLGFIKFYYTENNFSQAAFDTNEAKKAVKVIQKFSIALQSCLLHNQVLKETEQKILYQTELKKLAIVAEKTDNAIVITDAFGKIEWVNVGFSRISGFSLEEVKGKTPGHWLQGKETNKETIKFIREQLNLRNSFRTEILNYNKSGEKYWIELSIQPIFDDNGILTNFIAVESDITERKRYETELQLAKEKAEEASRVKQEFLSVVSHEIRTPLNAIMGMTNLILKSSLTPQQIDYINTLQISAENLQGIINTILDFSKIETGNMTLQKIPFNLKKILQSIINSNEFKAEQKGLGFFLKFDEKVDITLIGDPIRLSQILLNLVSNAIKFTDNGKIVIEARQVTKMNNALVVEFSVLDTGKGITGEKQKLIFESFTQEDSSISRKYGGTGLGLSISKQLVELMGGDLRVKSDGINGSIFSFVVGFPISQVPLIEKKQQDAATNVLYGKKILLVEDNAMNQFFAQKLLEGWGIKVEIAQNGLEGVEKFRAKHYDCILMDIQMPEMDGFQATKIIRQEDSLIPIIALTALLIRDEVDHFRAAGMNDYIIKPFVADELQEKLILHIQQPQNYSISTPNVKEEVFEKSYNNLLLMQMMKGNTAQVRQMEDLFIEQSEEIISQMNDAFEQKKWKQIGSLAHKMKASIDMLQINTLKQPIRILEMLRKDESKIDVDKIERTLNLTSNTLVQVCEEMRLSHQ</sequence>
<dbReference type="Gene3D" id="1.20.120.160">
    <property type="entry name" value="HPT domain"/>
    <property type="match status" value="1"/>
</dbReference>
<dbReference type="SUPFAM" id="SSF55874">
    <property type="entry name" value="ATPase domain of HSP90 chaperone/DNA topoisomerase II/histidine kinase"/>
    <property type="match status" value="1"/>
</dbReference>
<dbReference type="SMART" id="SM00387">
    <property type="entry name" value="HATPase_c"/>
    <property type="match status" value="1"/>
</dbReference>
<keyword evidence="20" id="KW-0808">Transferase</keyword>
<feature type="modified residue" description="Phosphohistidine" evidence="12">
    <location>
        <position position="761"/>
    </location>
</feature>
<dbReference type="EC" id="2.7.13.3" evidence="3"/>
<dbReference type="PROSITE" id="PS50894">
    <property type="entry name" value="HPT"/>
    <property type="match status" value="1"/>
</dbReference>
<dbReference type="InterPro" id="IPR008207">
    <property type="entry name" value="Sig_transdc_His_kin_Hpt_dom"/>
</dbReference>
<evidence type="ECO:0000256" key="11">
    <source>
        <dbReference type="ARBA" id="ARBA00023136"/>
    </source>
</evidence>
<dbReference type="Gene3D" id="1.10.287.130">
    <property type="match status" value="1"/>
</dbReference>
<evidence type="ECO:0000256" key="3">
    <source>
        <dbReference type="ARBA" id="ARBA00012438"/>
    </source>
</evidence>
<dbReference type="NCBIfam" id="TIGR00229">
    <property type="entry name" value="sensory_box"/>
    <property type="match status" value="1"/>
</dbReference>
<dbReference type="PANTHER" id="PTHR45339">
    <property type="entry name" value="HYBRID SIGNAL TRANSDUCTION HISTIDINE KINASE J"/>
    <property type="match status" value="1"/>
</dbReference>
<keyword evidence="21" id="KW-1185">Reference proteome</keyword>
<dbReference type="PROSITE" id="PS50109">
    <property type="entry name" value="HIS_KIN"/>
    <property type="match status" value="1"/>
</dbReference>
<dbReference type="GO" id="GO:0004673">
    <property type="term" value="F:protein histidine kinase activity"/>
    <property type="evidence" value="ECO:0007669"/>
    <property type="project" value="UniProtKB-EC"/>
</dbReference>
<keyword evidence="6" id="KW-0812">Transmembrane</keyword>
<dbReference type="PROSITE" id="PS50112">
    <property type="entry name" value="PAS"/>
    <property type="match status" value="1"/>
</dbReference>
<feature type="domain" description="Response regulatory" evidence="16">
    <location>
        <begin position="574"/>
        <end position="688"/>
    </location>
</feature>
<evidence type="ECO:0000256" key="12">
    <source>
        <dbReference type="PROSITE-ProRule" id="PRU00110"/>
    </source>
</evidence>
<dbReference type="PROSITE" id="PS50113">
    <property type="entry name" value="PAC"/>
    <property type="match status" value="1"/>
</dbReference>
<evidence type="ECO:0000256" key="8">
    <source>
        <dbReference type="ARBA" id="ARBA00022840"/>
    </source>
</evidence>
<dbReference type="Proteomes" id="UP000837932">
    <property type="component" value="Unassembled WGS sequence"/>
</dbReference>
<accession>A0ABN8EPG7</accession>
<dbReference type="SUPFAM" id="SSF47226">
    <property type="entry name" value="Histidine-containing phosphotransfer domain, HPT domain"/>
    <property type="match status" value="1"/>
</dbReference>
<dbReference type="SUPFAM" id="SSF52172">
    <property type="entry name" value="CheY-like"/>
    <property type="match status" value="1"/>
</dbReference>
<dbReference type="Pfam" id="PF13426">
    <property type="entry name" value="PAS_9"/>
    <property type="match status" value="1"/>
</dbReference>
<dbReference type="CDD" id="cd00130">
    <property type="entry name" value="PAS"/>
    <property type="match status" value="1"/>
</dbReference>